<dbReference type="EMBL" id="NTKD01000007">
    <property type="protein sequence ID" value="PDH40959.1"/>
    <property type="molecule type" value="Genomic_DNA"/>
</dbReference>
<dbReference type="SUPFAM" id="SSF89796">
    <property type="entry name" value="CoA-transferase family III (CaiB/BaiF)"/>
    <property type="match status" value="1"/>
</dbReference>
<evidence type="ECO:0000313" key="2">
    <source>
        <dbReference type="Proteomes" id="UP000219327"/>
    </source>
</evidence>
<sequence length="202" mass="22280">MDVSAREAVLTGASIPTLMYEYRGVLPTRDSSVGSGAGASYMLETSTGTIGLNVLTRAQWRMLCSFLDRADIADDPCYATINWSTPDERLEEIRSAFQEALAGRAVEELFHAAAKARVSFGLVPDLKAITELLPHEERGFFTQLDHPVAGEVSVPGFPLCRPPWTRNLIGRRSSVNTRRRCAVHSTLNQGSRIWTNLIQNSD</sequence>
<dbReference type="Gene3D" id="3.30.1540.10">
    <property type="entry name" value="formyl-coa transferase, domain 3"/>
    <property type="match status" value="1"/>
</dbReference>
<dbReference type="AlphaFoldDB" id="A0A2A5WWT9"/>
<comment type="caution">
    <text evidence="1">The sequence shown here is derived from an EMBL/GenBank/DDBJ whole genome shotgun (WGS) entry which is preliminary data.</text>
</comment>
<evidence type="ECO:0000313" key="1">
    <source>
        <dbReference type="EMBL" id="PDH40959.1"/>
    </source>
</evidence>
<dbReference type="InterPro" id="IPR003673">
    <property type="entry name" value="CoA-Trfase_fam_III"/>
</dbReference>
<proteinExistence type="predicted"/>
<accession>A0A2A5WWT9</accession>
<dbReference type="Gene3D" id="3.40.50.10540">
    <property type="entry name" value="Crotonobetainyl-coa:carnitine coa-transferase, domain 1"/>
    <property type="match status" value="1"/>
</dbReference>
<gene>
    <name evidence="1" type="ORF">CNE99_02450</name>
</gene>
<dbReference type="Pfam" id="PF02515">
    <property type="entry name" value="CoA_transf_3"/>
    <property type="match status" value="1"/>
</dbReference>
<dbReference type="InterPro" id="IPR023606">
    <property type="entry name" value="CoA-Trfase_III_dom_1_sf"/>
</dbReference>
<dbReference type="InterPro" id="IPR044855">
    <property type="entry name" value="CoA-Trfase_III_dom3_sf"/>
</dbReference>
<organism evidence="1 2">
    <name type="scientific">OM182 bacterium MED-G24</name>
    <dbReference type="NCBI Taxonomy" id="1986255"/>
    <lineage>
        <taxon>Bacteria</taxon>
        <taxon>Pseudomonadati</taxon>
        <taxon>Pseudomonadota</taxon>
        <taxon>Gammaproteobacteria</taxon>
        <taxon>OMG group</taxon>
        <taxon>OM182 clade</taxon>
    </lineage>
</organism>
<protein>
    <submittedName>
        <fullName evidence="1">Uncharacterized protein</fullName>
    </submittedName>
</protein>
<dbReference type="Proteomes" id="UP000219327">
    <property type="component" value="Unassembled WGS sequence"/>
</dbReference>
<dbReference type="GO" id="GO:0003824">
    <property type="term" value="F:catalytic activity"/>
    <property type="evidence" value="ECO:0007669"/>
    <property type="project" value="InterPro"/>
</dbReference>
<name>A0A2A5WWT9_9GAMM</name>
<reference evidence="1 2" key="1">
    <citation type="submission" date="2017-08" db="EMBL/GenBank/DDBJ databases">
        <title>Fine stratification of microbial communities through a metagenomic profile of the photic zone.</title>
        <authorList>
            <person name="Haro-Moreno J.M."/>
            <person name="Lopez-Perez M."/>
            <person name="De La Torre J."/>
            <person name="Picazo A."/>
            <person name="Camacho A."/>
            <person name="Rodriguez-Valera F."/>
        </authorList>
    </citation>
    <scope>NUCLEOTIDE SEQUENCE [LARGE SCALE GENOMIC DNA]</scope>
    <source>
        <strain evidence="1">MED-G24</strain>
    </source>
</reference>